<sequence length="213" mass="22637">MTATPETPAPPDATECASSLHLALLARGFDVPVSLAEEEGREVVFCGPLRPEVAAYLALLLEPPAPATTFGDPWEEAERAAGLLRRALWLAGVETEVTRAGSRVETPGVRVEALGAHEALRLASVVSRGAQARQRDVAAQHVGAPERGALVVDVVRDQVAEFQGAMGGKWWLRPVRGGCEWSVAPGDVRPASPEERLRGGTARANARSRGDRL</sequence>
<name>A0ABD5E9I2_9ACTN</name>
<evidence type="ECO:0000313" key="3">
    <source>
        <dbReference type="Proteomes" id="UP001183607"/>
    </source>
</evidence>
<dbReference type="RefSeq" id="WP_093814071.1">
    <property type="nucleotide sequence ID" value="NZ_JAVRER010000032.1"/>
</dbReference>
<proteinExistence type="predicted"/>
<accession>A0ABD5E9I2</accession>
<dbReference type="Proteomes" id="UP001183607">
    <property type="component" value="Unassembled WGS sequence"/>
</dbReference>
<evidence type="ECO:0000256" key="1">
    <source>
        <dbReference type="SAM" id="MobiDB-lite"/>
    </source>
</evidence>
<evidence type="ECO:0000313" key="2">
    <source>
        <dbReference type="EMBL" id="MDT0417743.1"/>
    </source>
</evidence>
<comment type="caution">
    <text evidence="2">The sequence shown here is derived from an EMBL/GenBank/DDBJ whole genome shotgun (WGS) entry which is preliminary data.</text>
</comment>
<organism evidence="2 3">
    <name type="scientific">Streptomyces evansiae</name>
    <dbReference type="NCBI Taxonomy" id="3075535"/>
    <lineage>
        <taxon>Bacteria</taxon>
        <taxon>Bacillati</taxon>
        <taxon>Actinomycetota</taxon>
        <taxon>Actinomycetes</taxon>
        <taxon>Kitasatosporales</taxon>
        <taxon>Streptomycetaceae</taxon>
        <taxon>Streptomyces</taxon>
    </lineage>
</organism>
<feature type="region of interest" description="Disordered" evidence="1">
    <location>
        <begin position="185"/>
        <end position="213"/>
    </location>
</feature>
<dbReference type="AlphaFoldDB" id="A0ABD5E9I2"/>
<protein>
    <submittedName>
        <fullName evidence="2">Uncharacterized protein</fullName>
    </submittedName>
</protein>
<gene>
    <name evidence="2" type="ORF">RM574_19865</name>
</gene>
<dbReference type="EMBL" id="JAVRER010000032">
    <property type="protein sequence ID" value="MDT0417743.1"/>
    <property type="molecule type" value="Genomic_DNA"/>
</dbReference>
<reference evidence="3" key="1">
    <citation type="submission" date="2023-07" db="EMBL/GenBank/DDBJ databases">
        <title>30 novel species of actinomycetes from the DSMZ collection.</title>
        <authorList>
            <person name="Nouioui I."/>
        </authorList>
    </citation>
    <scope>NUCLEOTIDE SEQUENCE [LARGE SCALE GENOMIC DNA]</scope>
    <source>
        <strain evidence="3">DSM 41982</strain>
    </source>
</reference>